<dbReference type="EMBL" id="JBHRYO010000002">
    <property type="protein sequence ID" value="MFC3756749.1"/>
    <property type="molecule type" value="Genomic_DNA"/>
</dbReference>
<feature type="chain" id="PRO_5045297841" description="TNF family profile domain-containing protein" evidence="1">
    <location>
        <begin position="19"/>
        <end position="376"/>
    </location>
</feature>
<evidence type="ECO:0008006" key="4">
    <source>
        <dbReference type="Google" id="ProtNLM"/>
    </source>
</evidence>
<keyword evidence="1" id="KW-0732">Signal</keyword>
<dbReference type="Proteomes" id="UP001595735">
    <property type="component" value="Unassembled WGS sequence"/>
</dbReference>
<gene>
    <name evidence="2" type="ORF">ACFONJ_12280</name>
</gene>
<comment type="caution">
    <text evidence="2">The sequence shown here is derived from an EMBL/GenBank/DDBJ whole genome shotgun (WGS) entry which is preliminary data.</text>
</comment>
<accession>A0ABV7XX04</accession>
<sequence>MKKTLLIGILLSATHAHSQVGINNTAPKATLDVTNRTADGSKPEGIIAPRLSGNQIKAADAQYSNDQKGTLVYVTAAVSSPTVGSKTANITTEGYYYFDGNFWQKLSIGTFPVDADMTNDAWLNDPTSSMVKLSTKADGTTRTAGTEFVAKDNGNVGIGTNNPSGALDVSSITDGFLMPRMTTAQRNAISSPAKATLVFDTTLNQYYYFSGLQWDPLVPVTASSKIFQIVRKNTNQTIPAADVAGDITFNSSSGQGDGVIIDGSTISLPAGKTFLLTGYLAIGKNSNSTQSWASYEIVDSTSNNSSVCTVASRGYSEPSTEVSNDSQGGPALCMINTGTSIKKIKLRITNKRTDANIVTTSIEDPYAETAVLIQEL</sequence>
<evidence type="ECO:0000256" key="1">
    <source>
        <dbReference type="SAM" id="SignalP"/>
    </source>
</evidence>
<name>A0ABV7XX04_9FLAO</name>
<reference evidence="3" key="1">
    <citation type="journal article" date="2019" name="Int. J. Syst. Evol. Microbiol.">
        <title>The Global Catalogue of Microorganisms (GCM) 10K type strain sequencing project: providing services to taxonomists for standard genome sequencing and annotation.</title>
        <authorList>
            <consortium name="The Broad Institute Genomics Platform"/>
            <consortium name="The Broad Institute Genome Sequencing Center for Infectious Disease"/>
            <person name="Wu L."/>
            <person name="Ma J."/>
        </authorList>
    </citation>
    <scope>NUCLEOTIDE SEQUENCE [LARGE SCALE GENOMIC DNA]</scope>
    <source>
        <strain evidence="3">CECT 7798</strain>
    </source>
</reference>
<protein>
    <recommendedName>
        <fullName evidence="4">TNF family profile domain-containing protein</fullName>
    </recommendedName>
</protein>
<proteinExistence type="predicted"/>
<evidence type="ECO:0000313" key="3">
    <source>
        <dbReference type="Proteomes" id="UP001595735"/>
    </source>
</evidence>
<organism evidence="2 3">
    <name type="scientific">Chryseobacterium tructae</name>
    <dbReference type="NCBI Taxonomy" id="1037380"/>
    <lineage>
        <taxon>Bacteria</taxon>
        <taxon>Pseudomonadati</taxon>
        <taxon>Bacteroidota</taxon>
        <taxon>Flavobacteriia</taxon>
        <taxon>Flavobacteriales</taxon>
        <taxon>Weeksellaceae</taxon>
        <taxon>Chryseobacterium group</taxon>
        <taxon>Chryseobacterium</taxon>
    </lineage>
</organism>
<evidence type="ECO:0000313" key="2">
    <source>
        <dbReference type="EMBL" id="MFC3756749.1"/>
    </source>
</evidence>
<keyword evidence="3" id="KW-1185">Reference proteome</keyword>
<feature type="signal peptide" evidence="1">
    <location>
        <begin position="1"/>
        <end position="18"/>
    </location>
</feature>
<dbReference type="RefSeq" id="WP_378170172.1">
    <property type="nucleotide sequence ID" value="NZ_JBHRYO010000002.1"/>
</dbReference>